<dbReference type="PANTHER" id="PTHR33939:SF1">
    <property type="entry name" value="DUF4371 DOMAIN-CONTAINING PROTEIN"/>
    <property type="match status" value="1"/>
</dbReference>
<evidence type="ECO:0000313" key="1">
    <source>
        <dbReference type="Proteomes" id="UP000829291"/>
    </source>
</evidence>
<dbReference type="GeneID" id="107218262"/>
<proteinExistence type="predicted"/>
<dbReference type="PANTHER" id="PTHR33939">
    <property type="entry name" value="PROTEIN CBG22215"/>
    <property type="match status" value="1"/>
</dbReference>
<evidence type="ECO:0000313" key="2">
    <source>
        <dbReference type="RefSeq" id="XP_015511571.2"/>
    </source>
</evidence>
<reference evidence="2" key="1">
    <citation type="submission" date="2025-08" db="UniProtKB">
        <authorList>
            <consortium name="RefSeq"/>
        </authorList>
    </citation>
    <scope>IDENTIFICATION</scope>
    <source>
        <tissue evidence="2">Thorax and Abdomen</tissue>
    </source>
</reference>
<dbReference type="Proteomes" id="UP000829291">
    <property type="component" value="Chromosome 1"/>
</dbReference>
<dbReference type="AlphaFoldDB" id="A0A6J0BBD7"/>
<organism evidence="2">
    <name type="scientific">Neodiprion lecontei</name>
    <name type="common">Redheaded pine sawfly</name>
    <dbReference type="NCBI Taxonomy" id="441921"/>
    <lineage>
        <taxon>Eukaryota</taxon>
        <taxon>Metazoa</taxon>
        <taxon>Ecdysozoa</taxon>
        <taxon>Arthropoda</taxon>
        <taxon>Hexapoda</taxon>
        <taxon>Insecta</taxon>
        <taxon>Pterygota</taxon>
        <taxon>Neoptera</taxon>
        <taxon>Endopterygota</taxon>
        <taxon>Hymenoptera</taxon>
        <taxon>Tenthredinoidea</taxon>
        <taxon>Diprionidae</taxon>
        <taxon>Diprioninae</taxon>
        <taxon>Neodiprion</taxon>
    </lineage>
</organism>
<gene>
    <name evidence="2" type="primary">LOC107218262</name>
</gene>
<dbReference type="GO" id="GO:0003676">
    <property type="term" value="F:nucleic acid binding"/>
    <property type="evidence" value="ECO:0007669"/>
    <property type="project" value="InterPro"/>
</dbReference>
<sequence length="435" mass="51005">MAEARYEERPLSPVKKNKNGQIIHENQKVILMNVYKTLNQDYPHTSLEQKIEKLSRMTGFGKSSIRQIVVEYIRTGRVLKSNFKEHARWIEDKTNECDKNAIRRMIHDFYRNNEMPTVDKVLDAVNDDKDLQEFRQPGFCKLLQKLNFYSIKRRGSSVLIENEDLIVWRRNYLRTITQYRMEGRSIYYLDEMLVKVGDVQNKFAFNDTTSVILQHIGSTAGFVPGALLCTESKKYPDYYRELYEFTFLNWFKRVLPLLDENCVIVMDNDPPHCMKQELLPDTLWTKEAIIGWLKSKGAVVDYTMAKAELLHIVGLRKEKFNRYAIEELANKANKTVLRLPPYHCELNPIQMAWSMMNVYVKTVDTSVIFKDMKAFLEQGVAQITAQHWNNFVKQAINEENKLWEIDDIADRVHDKIPLFSTNVNAETDFWTEGSA</sequence>
<name>A0A6J0BBD7_NEOLC</name>
<dbReference type="OrthoDB" id="8196420at2759"/>
<dbReference type="InParanoid" id="A0A6J0BBD7"/>
<keyword evidence="1" id="KW-1185">Reference proteome</keyword>
<accession>A0A6J0BBD7</accession>
<dbReference type="InterPro" id="IPR036397">
    <property type="entry name" value="RNaseH_sf"/>
</dbReference>
<dbReference type="Gene3D" id="3.30.420.10">
    <property type="entry name" value="Ribonuclease H-like superfamily/Ribonuclease H"/>
    <property type="match status" value="1"/>
</dbReference>
<dbReference type="KEGG" id="nlo:107218262"/>
<protein>
    <submittedName>
        <fullName evidence="2">Uncharacterized protein LOC107218262 isoform X1</fullName>
    </submittedName>
</protein>
<dbReference type="RefSeq" id="XP_015511571.2">
    <property type="nucleotide sequence ID" value="XM_015656085.2"/>
</dbReference>